<dbReference type="InterPro" id="IPR052895">
    <property type="entry name" value="HetReg/Transcr_Mod"/>
</dbReference>
<sequence>MEESREPPGFRYDPLPPGAIRLLRIDPDGLALETVLLEDKPVFYAVSHCWGTAAPDCPLRVGNQTLMIRPDLGRGQGLPSWVPDWGSLRPGRTPMHTFLLLYLPSGPGSPELGYPDELRAAAELPAKIHPTEDEATLRVSGMRVDEVVDVAALLPGASDWVEFGKGLAIAITRACRACLPLLSAGSEAAWAEKLIRATTAGQGTVWNVEDMEYVQDGSSYLSTLLVPTSSTVGEPFRLPNGLIESLRELSVGGSSERYRTIATTVCFNRSFFTTAAGQMGIGPLGVRPGDTVSVILGGGVPFILRKYEGNDAWALIGEAYVTGYMDGEGVANFPEVIFDLR</sequence>
<dbReference type="EMBL" id="ADBL01002899">
    <property type="status" value="NOT_ANNOTATED_CDS"/>
    <property type="molecule type" value="Genomic_DNA"/>
</dbReference>
<dbReference type="EMBL" id="ADBL01002900">
    <property type="status" value="NOT_ANNOTATED_CDS"/>
    <property type="molecule type" value="Genomic_DNA"/>
</dbReference>
<dbReference type="PANTHER" id="PTHR24148:SF64">
    <property type="entry name" value="HETEROKARYON INCOMPATIBILITY DOMAIN-CONTAINING PROTEIN"/>
    <property type="match status" value="1"/>
</dbReference>
<dbReference type="Pfam" id="PF26639">
    <property type="entry name" value="Het-6_barrel"/>
    <property type="match status" value="1"/>
</dbReference>
<keyword evidence="3" id="KW-1185">Reference proteome</keyword>
<organism evidence="2 3">
    <name type="scientific">Magnaporthiopsis poae (strain ATCC 64411 / 73-15)</name>
    <name type="common">Kentucky bluegrass fungus</name>
    <name type="synonym">Magnaporthe poae</name>
    <dbReference type="NCBI Taxonomy" id="644358"/>
    <lineage>
        <taxon>Eukaryota</taxon>
        <taxon>Fungi</taxon>
        <taxon>Dikarya</taxon>
        <taxon>Ascomycota</taxon>
        <taxon>Pezizomycotina</taxon>
        <taxon>Sordariomycetes</taxon>
        <taxon>Sordariomycetidae</taxon>
        <taxon>Magnaporthales</taxon>
        <taxon>Magnaporthaceae</taxon>
        <taxon>Magnaporthiopsis</taxon>
    </lineage>
</organism>
<evidence type="ECO:0008006" key="4">
    <source>
        <dbReference type="Google" id="ProtNLM"/>
    </source>
</evidence>
<reference evidence="1" key="1">
    <citation type="submission" date="2010-05" db="EMBL/GenBank/DDBJ databases">
        <title>The Genome Sequence of Magnaporthe poae strain ATCC 64411.</title>
        <authorList>
            <consortium name="The Broad Institute Genome Sequencing Platform"/>
            <consortium name="Broad Institute Genome Sequencing Center for Infectious Disease"/>
            <person name="Ma L.-J."/>
            <person name="Dead R."/>
            <person name="Young S."/>
            <person name="Zeng Q."/>
            <person name="Koehrsen M."/>
            <person name="Alvarado L."/>
            <person name="Berlin A."/>
            <person name="Chapman S.B."/>
            <person name="Chen Z."/>
            <person name="Freedman E."/>
            <person name="Gellesch M."/>
            <person name="Goldberg J."/>
            <person name="Griggs A."/>
            <person name="Gujja S."/>
            <person name="Heilman E.R."/>
            <person name="Heiman D."/>
            <person name="Hepburn T."/>
            <person name="Howarth C."/>
            <person name="Jen D."/>
            <person name="Larson L."/>
            <person name="Mehta T."/>
            <person name="Neiman D."/>
            <person name="Pearson M."/>
            <person name="Roberts A."/>
            <person name="Saif S."/>
            <person name="Shea T."/>
            <person name="Shenoy N."/>
            <person name="Sisk P."/>
            <person name="Stolte C."/>
            <person name="Sykes S."/>
            <person name="Walk T."/>
            <person name="White J."/>
            <person name="Yandava C."/>
            <person name="Haas B."/>
            <person name="Nusbaum C."/>
            <person name="Birren B."/>
        </authorList>
    </citation>
    <scope>NUCLEOTIDE SEQUENCE</scope>
    <source>
        <strain evidence="1">ATCC 64411</strain>
    </source>
</reference>
<reference evidence="1" key="3">
    <citation type="submission" date="2011-03" db="EMBL/GenBank/DDBJ databases">
        <title>Annotation of Magnaporthe poae ATCC 64411.</title>
        <authorList>
            <person name="Ma L.-J."/>
            <person name="Dead R."/>
            <person name="Young S.K."/>
            <person name="Zeng Q."/>
            <person name="Gargeya S."/>
            <person name="Fitzgerald M."/>
            <person name="Haas B."/>
            <person name="Abouelleil A."/>
            <person name="Alvarado L."/>
            <person name="Arachchi H.M."/>
            <person name="Berlin A."/>
            <person name="Brown A."/>
            <person name="Chapman S.B."/>
            <person name="Chen Z."/>
            <person name="Dunbar C."/>
            <person name="Freedman E."/>
            <person name="Gearin G."/>
            <person name="Gellesch M."/>
            <person name="Goldberg J."/>
            <person name="Griggs A."/>
            <person name="Gujja S."/>
            <person name="Heiman D."/>
            <person name="Howarth C."/>
            <person name="Larson L."/>
            <person name="Lui A."/>
            <person name="MacDonald P.J.P."/>
            <person name="Mehta T."/>
            <person name="Montmayeur A."/>
            <person name="Murphy C."/>
            <person name="Neiman D."/>
            <person name="Pearson M."/>
            <person name="Priest M."/>
            <person name="Roberts A."/>
            <person name="Saif S."/>
            <person name="Shea T."/>
            <person name="Shenoy N."/>
            <person name="Sisk P."/>
            <person name="Stolte C."/>
            <person name="Sykes S."/>
            <person name="Yandava C."/>
            <person name="Wortman J."/>
            <person name="Nusbaum C."/>
            <person name="Birren B."/>
        </authorList>
    </citation>
    <scope>NUCLEOTIDE SEQUENCE</scope>
    <source>
        <strain evidence="1">ATCC 64411</strain>
    </source>
</reference>
<reference evidence="2" key="4">
    <citation type="journal article" date="2015" name="G3 (Bethesda)">
        <title>Genome sequences of three phytopathogenic species of the Magnaporthaceae family of fungi.</title>
        <authorList>
            <person name="Okagaki L.H."/>
            <person name="Nunes C.C."/>
            <person name="Sailsbery J."/>
            <person name="Clay B."/>
            <person name="Brown D."/>
            <person name="John T."/>
            <person name="Oh Y."/>
            <person name="Young N."/>
            <person name="Fitzgerald M."/>
            <person name="Haas B.J."/>
            <person name="Zeng Q."/>
            <person name="Young S."/>
            <person name="Adiconis X."/>
            <person name="Fan L."/>
            <person name="Levin J.Z."/>
            <person name="Mitchell T.K."/>
            <person name="Okubara P.A."/>
            <person name="Farman M.L."/>
            <person name="Kohn L.M."/>
            <person name="Birren B."/>
            <person name="Ma L.-J."/>
            <person name="Dean R.A."/>
        </authorList>
    </citation>
    <scope>NUCLEOTIDE SEQUENCE</scope>
    <source>
        <strain evidence="2">ATCC 64411 / 73-15</strain>
    </source>
</reference>
<gene>
    <name evidence="1" type="ORF">MAPG_11659</name>
</gene>
<evidence type="ECO:0000313" key="3">
    <source>
        <dbReference type="Proteomes" id="UP000011715"/>
    </source>
</evidence>
<reference evidence="2" key="5">
    <citation type="submission" date="2015-06" db="UniProtKB">
        <authorList>
            <consortium name="EnsemblFungi"/>
        </authorList>
    </citation>
    <scope>IDENTIFICATION</scope>
    <source>
        <strain evidence="2">ATCC 64411</strain>
    </source>
</reference>
<dbReference type="PANTHER" id="PTHR24148">
    <property type="entry name" value="ANKYRIN REPEAT DOMAIN-CONTAINING PROTEIN 39 HOMOLOG-RELATED"/>
    <property type="match status" value="1"/>
</dbReference>
<evidence type="ECO:0000313" key="2">
    <source>
        <dbReference type="EnsemblFungi" id="MAPG_11659T0"/>
    </source>
</evidence>
<dbReference type="VEuPathDB" id="FungiDB:MAPG_11659"/>
<dbReference type="EMBL" id="GL876986">
    <property type="protein sequence ID" value="KLU92757.1"/>
    <property type="molecule type" value="Genomic_DNA"/>
</dbReference>
<reference evidence="3" key="2">
    <citation type="submission" date="2010-05" db="EMBL/GenBank/DDBJ databases">
        <title>The genome sequence of Magnaporthe poae strain ATCC 64411.</title>
        <authorList>
            <person name="Ma L.-J."/>
            <person name="Dead R."/>
            <person name="Young S."/>
            <person name="Zeng Q."/>
            <person name="Koehrsen M."/>
            <person name="Alvarado L."/>
            <person name="Berlin A."/>
            <person name="Chapman S.B."/>
            <person name="Chen Z."/>
            <person name="Freedman E."/>
            <person name="Gellesch M."/>
            <person name="Goldberg J."/>
            <person name="Griggs A."/>
            <person name="Gujja S."/>
            <person name="Heilman E.R."/>
            <person name="Heiman D."/>
            <person name="Hepburn T."/>
            <person name="Howarth C."/>
            <person name="Jen D."/>
            <person name="Larson L."/>
            <person name="Mehta T."/>
            <person name="Neiman D."/>
            <person name="Pearson M."/>
            <person name="Roberts A."/>
            <person name="Saif S."/>
            <person name="Shea T."/>
            <person name="Shenoy N."/>
            <person name="Sisk P."/>
            <person name="Stolte C."/>
            <person name="Sykes S."/>
            <person name="Walk T."/>
            <person name="White J."/>
            <person name="Yandava C."/>
            <person name="Haas B."/>
            <person name="Nusbaum C."/>
            <person name="Birren B."/>
        </authorList>
    </citation>
    <scope>NUCLEOTIDE SEQUENCE [LARGE SCALE GENOMIC DNA]</scope>
    <source>
        <strain evidence="3">ATCC 64411 / 73-15</strain>
    </source>
</reference>
<dbReference type="AlphaFoldDB" id="A0A0C4EFV1"/>
<proteinExistence type="predicted"/>
<protein>
    <recommendedName>
        <fullName evidence="4">Heterokaryon incompatibility domain-containing protein</fullName>
    </recommendedName>
</protein>
<accession>A0A0C4EFV1</accession>
<dbReference type="Proteomes" id="UP000011715">
    <property type="component" value="Unassembled WGS sequence"/>
</dbReference>
<name>A0A0C4EFV1_MAGP6</name>
<evidence type="ECO:0000313" key="1">
    <source>
        <dbReference type="EMBL" id="KLU92757.1"/>
    </source>
</evidence>
<dbReference type="STRING" id="644358.A0A0C4EFV1"/>
<dbReference type="OrthoDB" id="2288928at2759"/>
<dbReference type="EnsemblFungi" id="MAPG_11659T0">
    <property type="protein sequence ID" value="MAPG_11659T0"/>
    <property type="gene ID" value="MAPG_11659"/>
</dbReference>